<organism evidence="2 3">
    <name type="scientific">Lolium multiflorum</name>
    <name type="common">Italian ryegrass</name>
    <name type="synonym">Lolium perenne subsp. multiflorum</name>
    <dbReference type="NCBI Taxonomy" id="4521"/>
    <lineage>
        <taxon>Eukaryota</taxon>
        <taxon>Viridiplantae</taxon>
        <taxon>Streptophyta</taxon>
        <taxon>Embryophyta</taxon>
        <taxon>Tracheophyta</taxon>
        <taxon>Spermatophyta</taxon>
        <taxon>Magnoliopsida</taxon>
        <taxon>Liliopsida</taxon>
        <taxon>Poales</taxon>
        <taxon>Poaceae</taxon>
        <taxon>BOP clade</taxon>
        <taxon>Pooideae</taxon>
        <taxon>Poodae</taxon>
        <taxon>Poeae</taxon>
        <taxon>Poeae Chloroplast Group 2 (Poeae type)</taxon>
        <taxon>Loliodinae</taxon>
        <taxon>Loliinae</taxon>
        <taxon>Lolium</taxon>
    </lineage>
</organism>
<protein>
    <submittedName>
        <fullName evidence="2">Uncharacterized protein</fullName>
    </submittedName>
</protein>
<comment type="caution">
    <text evidence="2">The sequence shown here is derived from an EMBL/GenBank/DDBJ whole genome shotgun (WGS) entry which is preliminary data.</text>
</comment>
<evidence type="ECO:0000313" key="3">
    <source>
        <dbReference type="Proteomes" id="UP001231189"/>
    </source>
</evidence>
<feature type="region of interest" description="Disordered" evidence="1">
    <location>
        <begin position="94"/>
        <end position="138"/>
    </location>
</feature>
<evidence type="ECO:0000313" key="2">
    <source>
        <dbReference type="EMBL" id="KAK1683428.1"/>
    </source>
</evidence>
<accession>A0AAD8TKC4</accession>
<dbReference type="InterPro" id="IPR003903">
    <property type="entry name" value="UIM_dom"/>
</dbReference>
<evidence type="ECO:0000256" key="1">
    <source>
        <dbReference type="SAM" id="MobiDB-lite"/>
    </source>
</evidence>
<reference evidence="2" key="1">
    <citation type="submission" date="2023-07" db="EMBL/GenBank/DDBJ databases">
        <title>A chromosome-level genome assembly of Lolium multiflorum.</title>
        <authorList>
            <person name="Chen Y."/>
            <person name="Copetti D."/>
            <person name="Kolliker R."/>
            <person name="Studer B."/>
        </authorList>
    </citation>
    <scope>NUCLEOTIDE SEQUENCE</scope>
    <source>
        <strain evidence="2">02402/16</strain>
        <tissue evidence="2">Leaf</tissue>
    </source>
</reference>
<feature type="region of interest" description="Disordered" evidence="1">
    <location>
        <begin position="245"/>
        <end position="373"/>
    </location>
</feature>
<name>A0AAD8TKC4_LOLMU</name>
<feature type="region of interest" description="Disordered" evidence="1">
    <location>
        <begin position="182"/>
        <end position="227"/>
    </location>
</feature>
<feature type="compositionally biased region" description="Gly residues" evidence="1">
    <location>
        <begin position="271"/>
        <end position="285"/>
    </location>
</feature>
<feature type="compositionally biased region" description="Low complexity" evidence="1">
    <location>
        <begin position="354"/>
        <end position="373"/>
    </location>
</feature>
<dbReference type="PROSITE" id="PS50330">
    <property type="entry name" value="UIM"/>
    <property type="match status" value="1"/>
</dbReference>
<keyword evidence="3" id="KW-1185">Reference proteome</keyword>
<dbReference type="AlphaFoldDB" id="A0AAD8TKC4"/>
<dbReference type="EMBL" id="JAUUTY010000002">
    <property type="protein sequence ID" value="KAK1683428.1"/>
    <property type="molecule type" value="Genomic_DNA"/>
</dbReference>
<proteinExistence type="predicted"/>
<feature type="compositionally biased region" description="Basic residues" evidence="1">
    <location>
        <begin position="253"/>
        <end position="263"/>
    </location>
</feature>
<dbReference type="Proteomes" id="UP001231189">
    <property type="component" value="Unassembled WGS sequence"/>
</dbReference>
<gene>
    <name evidence="2" type="ORF">QYE76_044276</name>
</gene>
<sequence length="373" mass="38684">MARGVLACPPVRVAGPPVGAPVLLNVDGKDCPYPVPTFHSGRTRELEASRRHGPEARVLAIRDDHEAGSAGQRAGAVRHGAAGDAQTRADLRHRSGGADVLGRRRPNAVGTCTSPTAGTEPRSGSGAAHPGSGRARVAEIRSAARSCRWTSSRTPRAATQVPTGLVVRGGARCAPAHVLHIRDGAARAQPRTPAPLQREQPRPGAQPQEEEEDPELQAALAASREQQDLDELAKWPHLAETLRTSALEEAAGRPRRTPRRRRGPSSSWRAVGGGNASAALGGGAPGRALAEEERWHGPHGGPAAAEEQLGGESARRSTAARAPASPPNLHSLRKGRSGSPAGVPGALRRLSRNSASPPGASSSSTPTTTVLWG</sequence>